<dbReference type="Gene3D" id="2.40.170.20">
    <property type="entry name" value="TonB-dependent receptor, beta-barrel domain"/>
    <property type="match status" value="1"/>
</dbReference>
<dbReference type="GO" id="GO:0044718">
    <property type="term" value="P:siderophore transmembrane transport"/>
    <property type="evidence" value="ECO:0007669"/>
    <property type="project" value="TreeGrafter"/>
</dbReference>
<dbReference type="PANTHER" id="PTHR30069">
    <property type="entry name" value="TONB-DEPENDENT OUTER MEMBRANE RECEPTOR"/>
    <property type="match status" value="1"/>
</dbReference>
<evidence type="ECO:0000256" key="3">
    <source>
        <dbReference type="ARBA" id="ARBA00022452"/>
    </source>
</evidence>
<evidence type="ECO:0000256" key="12">
    <source>
        <dbReference type="SAM" id="SignalP"/>
    </source>
</evidence>
<dbReference type="Proteomes" id="UP000198901">
    <property type="component" value="Unassembled WGS sequence"/>
</dbReference>
<gene>
    <name evidence="15" type="ORF">SAMN04488090_4918</name>
</gene>
<feature type="domain" description="TonB-dependent receptor plug" evidence="14">
    <location>
        <begin position="117"/>
        <end position="220"/>
    </location>
</feature>
<dbReference type="Pfam" id="PF00593">
    <property type="entry name" value="TonB_dep_Rec_b-barrel"/>
    <property type="match status" value="1"/>
</dbReference>
<dbReference type="InterPro" id="IPR036942">
    <property type="entry name" value="Beta-barrel_TonB_sf"/>
</dbReference>
<keyword evidence="7 10" id="KW-0472">Membrane</keyword>
<dbReference type="STRING" id="563176.SAMN04488090_4918"/>
<sequence length="807" mass="90781">MKNLFFICLILFTHALQAQNVLSGTVIHKEDNEQVVGATVYIPELRVGATTDVEGRYRIGKLPEGLFIIQVSYVSHRTVVEKVRVKGETVHDFTMENAAQSLEEVIVSGSSTKTVIKESPIPISAVTQLRLLQQSSSNLVDAVAKLPGMSQVSTGAGLSKPIIRGLGFNRVITMHDGVRQEDNQWGEEHSIQVDEYSIDRYEIIRGAGSLMYGSDGLGGVMSILSPRPVEEGKLIGRVLTNYQTNNNLYGISAQVAGNKNGFVWLAQVSTKSTKNYRNKNDGRVYASNYQEPVNFNGYFGLNKKWGYSRIHFLRSYQKYNIIIGTRDSLGRFTTAHLQPDGHVADRTVTNEELESRSFIPYNSQRLTNEKISWNNLVNFSNGASATAIVGVARNRRSEYGDVTRPWQAQLDLYLYTTYYDVRYNFASKNNWEINAGTNGMFQRLDNQGFQVLYPNYNLFDNGVFLFAKKSYDKLKLSGGIRYDIRNLDIGKLYIDSEGGFQVTPQGPGSERFAGFQKNYSNVSASIGGVYNLTEKLAVRVNGSRGFRAPTVPELSSNGIHAGTFRYEIGNPNAVPEVAYQGDLGLTYESKSWYLDVSLFQNSIQHYTFSERVQKPNGQDTLYNGNVPIYRYTQGNARLRGLEGTVTFNPQTARWFSITQSYSAVFGDNLSSKEESGKYLPFMPAPRWISQLKLTKDRYRDFLRNLYLTIDLEVTQKQNRFLAQYGTETATPGYQLVNVGLGTDIVAKNKKRLASFYFSANNVFDVAYQSHQSRLKYLDVNRATGRTGVYNMGRNLSFKLIIPFEAKL</sequence>
<evidence type="ECO:0000256" key="11">
    <source>
        <dbReference type="RuleBase" id="RU003357"/>
    </source>
</evidence>
<keyword evidence="2 10" id="KW-0813">Transport</keyword>
<dbReference type="SUPFAM" id="SSF49464">
    <property type="entry name" value="Carboxypeptidase regulatory domain-like"/>
    <property type="match status" value="1"/>
</dbReference>
<keyword evidence="3 10" id="KW-1134">Transmembrane beta strand</keyword>
<evidence type="ECO:0000313" key="16">
    <source>
        <dbReference type="Proteomes" id="UP000198901"/>
    </source>
</evidence>
<evidence type="ECO:0000313" key="15">
    <source>
        <dbReference type="EMBL" id="SDN06973.1"/>
    </source>
</evidence>
<dbReference type="InterPro" id="IPR008969">
    <property type="entry name" value="CarboxyPept-like_regulatory"/>
</dbReference>
<evidence type="ECO:0000256" key="2">
    <source>
        <dbReference type="ARBA" id="ARBA00022448"/>
    </source>
</evidence>
<dbReference type="PANTHER" id="PTHR30069:SF29">
    <property type="entry name" value="HEMOGLOBIN AND HEMOGLOBIN-HAPTOGLOBIN-BINDING PROTEIN 1-RELATED"/>
    <property type="match status" value="1"/>
</dbReference>
<feature type="chain" id="PRO_5011586543" evidence="12">
    <location>
        <begin position="19"/>
        <end position="807"/>
    </location>
</feature>
<feature type="domain" description="TonB-dependent receptor-like beta-barrel" evidence="13">
    <location>
        <begin position="240"/>
        <end position="762"/>
    </location>
</feature>
<dbReference type="PROSITE" id="PS52016">
    <property type="entry name" value="TONB_DEPENDENT_REC_3"/>
    <property type="match status" value="1"/>
</dbReference>
<dbReference type="InterPro" id="IPR039426">
    <property type="entry name" value="TonB-dep_rcpt-like"/>
</dbReference>
<keyword evidence="16" id="KW-1185">Reference proteome</keyword>
<dbReference type="GO" id="GO:0009279">
    <property type="term" value="C:cell outer membrane"/>
    <property type="evidence" value="ECO:0007669"/>
    <property type="project" value="UniProtKB-SubCell"/>
</dbReference>
<evidence type="ECO:0000259" key="13">
    <source>
        <dbReference type="Pfam" id="PF00593"/>
    </source>
</evidence>
<dbReference type="Gene3D" id="2.170.130.10">
    <property type="entry name" value="TonB-dependent receptor, plug domain"/>
    <property type="match status" value="1"/>
</dbReference>
<keyword evidence="8" id="KW-0675">Receptor</keyword>
<keyword evidence="9 10" id="KW-0998">Cell outer membrane</keyword>
<feature type="signal peptide" evidence="12">
    <location>
        <begin position="1"/>
        <end position="18"/>
    </location>
</feature>
<evidence type="ECO:0000256" key="8">
    <source>
        <dbReference type="ARBA" id="ARBA00023170"/>
    </source>
</evidence>
<dbReference type="GO" id="GO:0015344">
    <property type="term" value="F:siderophore uptake transmembrane transporter activity"/>
    <property type="evidence" value="ECO:0007669"/>
    <property type="project" value="TreeGrafter"/>
</dbReference>
<dbReference type="AlphaFoldDB" id="A0A1G9YEU5"/>
<proteinExistence type="inferred from homology"/>
<dbReference type="SUPFAM" id="SSF56935">
    <property type="entry name" value="Porins"/>
    <property type="match status" value="1"/>
</dbReference>
<evidence type="ECO:0000256" key="7">
    <source>
        <dbReference type="ARBA" id="ARBA00023136"/>
    </source>
</evidence>
<comment type="similarity">
    <text evidence="10 11">Belongs to the TonB-dependent receptor family.</text>
</comment>
<dbReference type="Pfam" id="PF13715">
    <property type="entry name" value="CarbopepD_reg_2"/>
    <property type="match status" value="1"/>
</dbReference>
<evidence type="ECO:0000256" key="4">
    <source>
        <dbReference type="ARBA" id="ARBA00022692"/>
    </source>
</evidence>
<evidence type="ECO:0000256" key="5">
    <source>
        <dbReference type="ARBA" id="ARBA00022729"/>
    </source>
</evidence>
<evidence type="ECO:0000256" key="9">
    <source>
        <dbReference type="ARBA" id="ARBA00023237"/>
    </source>
</evidence>
<dbReference type="InterPro" id="IPR037066">
    <property type="entry name" value="Plug_dom_sf"/>
</dbReference>
<dbReference type="EMBL" id="FNGS01000012">
    <property type="protein sequence ID" value="SDN06973.1"/>
    <property type="molecule type" value="Genomic_DNA"/>
</dbReference>
<keyword evidence="6 11" id="KW-0798">TonB box</keyword>
<dbReference type="Pfam" id="PF07715">
    <property type="entry name" value="Plug"/>
    <property type="match status" value="1"/>
</dbReference>
<keyword evidence="5 12" id="KW-0732">Signal</keyword>
<name>A0A1G9YEU5_9BACT</name>
<dbReference type="InterPro" id="IPR000531">
    <property type="entry name" value="Beta-barrel_TonB"/>
</dbReference>
<dbReference type="InterPro" id="IPR012910">
    <property type="entry name" value="Plug_dom"/>
</dbReference>
<dbReference type="OrthoDB" id="9795928at2"/>
<reference evidence="15 16" key="1">
    <citation type="submission" date="2016-10" db="EMBL/GenBank/DDBJ databases">
        <authorList>
            <person name="de Groot N.N."/>
        </authorList>
    </citation>
    <scope>NUCLEOTIDE SEQUENCE [LARGE SCALE GENOMIC DNA]</scope>
    <source>
        <strain evidence="15 16">DSM 21668</strain>
    </source>
</reference>
<evidence type="ECO:0000256" key="1">
    <source>
        <dbReference type="ARBA" id="ARBA00004571"/>
    </source>
</evidence>
<dbReference type="Gene3D" id="2.60.40.1120">
    <property type="entry name" value="Carboxypeptidase-like, regulatory domain"/>
    <property type="match status" value="1"/>
</dbReference>
<protein>
    <submittedName>
        <fullName evidence="15">Iron complex outermembrane recepter protein</fullName>
    </submittedName>
</protein>
<comment type="subcellular location">
    <subcellularLocation>
        <location evidence="1 10">Cell outer membrane</location>
        <topology evidence="1 10">Multi-pass membrane protein</topology>
    </subcellularLocation>
</comment>
<keyword evidence="4 10" id="KW-0812">Transmembrane</keyword>
<accession>A0A1G9YEU5</accession>
<organism evidence="15 16">
    <name type="scientific">Siphonobacter aquaeclarae</name>
    <dbReference type="NCBI Taxonomy" id="563176"/>
    <lineage>
        <taxon>Bacteria</taxon>
        <taxon>Pseudomonadati</taxon>
        <taxon>Bacteroidota</taxon>
        <taxon>Cytophagia</taxon>
        <taxon>Cytophagales</taxon>
        <taxon>Cytophagaceae</taxon>
        <taxon>Siphonobacter</taxon>
    </lineage>
</organism>
<evidence type="ECO:0000259" key="14">
    <source>
        <dbReference type="Pfam" id="PF07715"/>
    </source>
</evidence>
<evidence type="ECO:0000256" key="10">
    <source>
        <dbReference type="PROSITE-ProRule" id="PRU01360"/>
    </source>
</evidence>
<dbReference type="RefSeq" id="WP_143011215.1">
    <property type="nucleotide sequence ID" value="NZ_FNGS01000012.1"/>
</dbReference>
<evidence type="ECO:0000256" key="6">
    <source>
        <dbReference type="ARBA" id="ARBA00023077"/>
    </source>
</evidence>